<keyword evidence="3" id="KW-1185">Reference proteome</keyword>
<dbReference type="Pfam" id="PF01575">
    <property type="entry name" value="MaoC_dehydratas"/>
    <property type="match status" value="1"/>
</dbReference>
<organism evidence="2 3">
    <name type="scientific">Marinibaculum pumilum</name>
    <dbReference type="NCBI Taxonomy" id="1766165"/>
    <lineage>
        <taxon>Bacteria</taxon>
        <taxon>Pseudomonadati</taxon>
        <taxon>Pseudomonadota</taxon>
        <taxon>Alphaproteobacteria</taxon>
        <taxon>Rhodospirillales</taxon>
        <taxon>Rhodospirillaceae</taxon>
        <taxon>Marinibaculum</taxon>
    </lineage>
</organism>
<dbReference type="InterPro" id="IPR002539">
    <property type="entry name" value="MaoC-like_dom"/>
</dbReference>
<dbReference type="Gene3D" id="3.10.129.10">
    <property type="entry name" value="Hotdog Thioesterase"/>
    <property type="match status" value="1"/>
</dbReference>
<dbReference type="InterPro" id="IPR029069">
    <property type="entry name" value="HotDog_dom_sf"/>
</dbReference>
<sequence>MSEKVRYFEDVADDERLETGSYLVTEAEILDFASQYDPQPFHIDPEAAARGPFGRLAASGWHTLGIMMHLMVTHREGGMPGLASPGFEDLEWRRPVFAGDRLRVVSEVAEKRPSRTKPIGIVKFATRVLNQDDQAVLEIVTIGRYRRRASTGTGAEAGG</sequence>
<reference evidence="3" key="1">
    <citation type="journal article" date="2019" name="Int. J. Syst. Evol. Microbiol.">
        <title>The Global Catalogue of Microorganisms (GCM) 10K type strain sequencing project: providing services to taxonomists for standard genome sequencing and annotation.</title>
        <authorList>
            <consortium name="The Broad Institute Genomics Platform"/>
            <consortium name="The Broad Institute Genome Sequencing Center for Infectious Disease"/>
            <person name="Wu L."/>
            <person name="Ma J."/>
        </authorList>
    </citation>
    <scope>NUCLEOTIDE SEQUENCE [LARGE SCALE GENOMIC DNA]</scope>
    <source>
        <strain evidence="3">KCTC 42964</strain>
    </source>
</reference>
<protein>
    <submittedName>
        <fullName evidence="2">MaoC family dehydratase</fullName>
    </submittedName>
</protein>
<evidence type="ECO:0000259" key="1">
    <source>
        <dbReference type="Pfam" id="PF01575"/>
    </source>
</evidence>
<name>A0ABV7L5A3_9PROT</name>
<accession>A0ABV7L5A3</accession>
<dbReference type="InterPro" id="IPR052342">
    <property type="entry name" value="MCH/BMMD"/>
</dbReference>
<dbReference type="PANTHER" id="PTHR43664:SF1">
    <property type="entry name" value="BETA-METHYLMALYL-COA DEHYDRATASE"/>
    <property type="match status" value="1"/>
</dbReference>
<comment type="caution">
    <text evidence="2">The sequence shown here is derived from an EMBL/GenBank/DDBJ whole genome shotgun (WGS) entry which is preliminary data.</text>
</comment>
<dbReference type="EMBL" id="JBHRTR010000034">
    <property type="protein sequence ID" value="MFC3229614.1"/>
    <property type="molecule type" value="Genomic_DNA"/>
</dbReference>
<evidence type="ECO:0000313" key="3">
    <source>
        <dbReference type="Proteomes" id="UP001595528"/>
    </source>
</evidence>
<gene>
    <name evidence="2" type="ORF">ACFOGJ_20365</name>
</gene>
<dbReference type="PANTHER" id="PTHR43664">
    <property type="entry name" value="MONOAMINE OXIDASE-RELATED"/>
    <property type="match status" value="1"/>
</dbReference>
<dbReference type="CDD" id="cd03454">
    <property type="entry name" value="YdeM"/>
    <property type="match status" value="1"/>
</dbReference>
<proteinExistence type="predicted"/>
<feature type="domain" description="MaoC-like" evidence="1">
    <location>
        <begin position="19"/>
        <end position="117"/>
    </location>
</feature>
<dbReference type="RefSeq" id="WP_379903981.1">
    <property type="nucleotide sequence ID" value="NZ_JBHRTR010000034.1"/>
</dbReference>
<dbReference type="Proteomes" id="UP001595528">
    <property type="component" value="Unassembled WGS sequence"/>
</dbReference>
<evidence type="ECO:0000313" key="2">
    <source>
        <dbReference type="EMBL" id="MFC3229614.1"/>
    </source>
</evidence>
<dbReference type="SUPFAM" id="SSF54637">
    <property type="entry name" value="Thioesterase/thiol ester dehydrase-isomerase"/>
    <property type="match status" value="1"/>
</dbReference>